<dbReference type="SUPFAM" id="SSF46894">
    <property type="entry name" value="C-terminal effector domain of the bipartite response regulators"/>
    <property type="match status" value="1"/>
</dbReference>
<keyword evidence="1 6" id="KW-0597">Phosphoprotein</keyword>
<dbReference type="PANTHER" id="PTHR48111:SF22">
    <property type="entry name" value="REGULATOR OF RPOS"/>
    <property type="match status" value="1"/>
</dbReference>
<dbReference type="AlphaFoldDB" id="A0A3E1F0G0"/>
<dbReference type="GO" id="GO:0000156">
    <property type="term" value="F:phosphorelay response regulator activity"/>
    <property type="evidence" value="ECO:0007669"/>
    <property type="project" value="TreeGrafter"/>
</dbReference>
<evidence type="ECO:0000256" key="4">
    <source>
        <dbReference type="ARBA" id="ARBA00023125"/>
    </source>
</evidence>
<evidence type="ECO:0000313" key="11">
    <source>
        <dbReference type="Proteomes" id="UP000257127"/>
    </source>
</evidence>
<dbReference type="InterPro" id="IPR011006">
    <property type="entry name" value="CheY-like_superfamily"/>
</dbReference>
<name>A0A3E1F0G0_9FLAO</name>
<protein>
    <submittedName>
        <fullName evidence="10">DNA-binding response regulator</fullName>
    </submittedName>
</protein>
<dbReference type="CDD" id="cd00383">
    <property type="entry name" value="trans_reg_C"/>
    <property type="match status" value="1"/>
</dbReference>
<dbReference type="CDD" id="cd17574">
    <property type="entry name" value="REC_OmpR"/>
    <property type="match status" value="1"/>
</dbReference>
<dbReference type="PANTHER" id="PTHR48111">
    <property type="entry name" value="REGULATOR OF RPOS"/>
    <property type="match status" value="1"/>
</dbReference>
<feature type="domain" description="Response regulatory" evidence="8">
    <location>
        <begin position="2"/>
        <end position="116"/>
    </location>
</feature>
<comment type="caution">
    <text evidence="10">The sequence shown here is derived from an EMBL/GenBank/DDBJ whole genome shotgun (WGS) entry which is preliminary data.</text>
</comment>
<keyword evidence="3" id="KW-0805">Transcription regulation</keyword>
<dbReference type="InterPro" id="IPR001789">
    <property type="entry name" value="Sig_transdc_resp-reg_receiver"/>
</dbReference>
<organism evidence="10 11">
    <name type="scientific">Brumimicrobium aurantiacum</name>
    <dbReference type="NCBI Taxonomy" id="1737063"/>
    <lineage>
        <taxon>Bacteria</taxon>
        <taxon>Pseudomonadati</taxon>
        <taxon>Bacteroidota</taxon>
        <taxon>Flavobacteriia</taxon>
        <taxon>Flavobacteriales</taxon>
        <taxon>Crocinitomicaceae</taxon>
        <taxon>Brumimicrobium</taxon>
    </lineage>
</organism>
<dbReference type="Gene3D" id="3.40.50.2300">
    <property type="match status" value="1"/>
</dbReference>
<dbReference type="InterPro" id="IPR039420">
    <property type="entry name" value="WalR-like"/>
</dbReference>
<dbReference type="GO" id="GO:0000976">
    <property type="term" value="F:transcription cis-regulatory region binding"/>
    <property type="evidence" value="ECO:0007669"/>
    <property type="project" value="TreeGrafter"/>
</dbReference>
<evidence type="ECO:0000256" key="6">
    <source>
        <dbReference type="PROSITE-ProRule" id="PRU00169"/>
    </source>
</evidence>
<dbReference type="SMART" id="SM00448">
    <property type="entry name" value="REC"/>
    <property type="match status" value="1"/>
</dbReference>
<evidence type="ECO:0000256" key="3">
    <source>
        <dbReference type="ARBA" id="ARBA00023015"/>
    </source>
</evidence>
<keyword evidence="5" id="KW-0804">Transcription</keyword>
<evidence type="ECO:0000259" key="9">
    <source>
        <dbReference type="PROSITE" id="PS51755"/>
    </source>
</evidence>
<dbReference type="RefSeq" id="WP_116880281.1">
    <property type="nucleotide sequence ID" value="NZ_QURB01000002.1"/>
</dbReference>
<dbReference type="GO" id="GO:0006355">
    <property type="term" value="P:regulation of DNA-templated transcription"/>
    <property type="evidence" value="ECO:0007669"/>
    <property type="project" value="InterPro"/>
</dbReference>
<proteinExistence type="predicted"/>
<dbReference type="InterPro" id="IPR001867">
    <property type="entry name" value="OmpR/PhoB-type_DNA-bd"/>
</dbReference>
<dbReference type="PROSITE" id="PS50110">
    <property type="entry name" value="RESPONSE_REGULATORY"/>
    <property type="match status" value="1"/>
</dbReference>
<keyword evidence="11" id="KW-1185">Reference proteome</keyword>
<feature type="modified residue" description="4-aspartylphosphate" evidence="6">
    <location>
        <position position="51"/>
    </location>
</feature>
<dbReference type="PROSITE" id="PS51755">
    <property type="entry name" value="OMPR_PHOB"/>
    <property type="match status" value="1"/>
</dbReference>
<evidence type="ECO:0000259" key="8">
    <source>
        <dbReference type="PROSITE" id="PS50110"/>
    </source>
</evidence>
<dbReference type="Proteomes" id="UP000257127">
    <property type="component" value="Unassembled WGS sequence"/>
</dbReference>
<dbReference type="FunFam" id="3.40.50.2300:FF:000001">
    <property type="entry name" value="DNA-binding response regulator PhoB"/>
    <property type="match status" value="1"/>
</dbReference>
<dbReference type="SUPFAM" id="SSF52172">
    <property type="entry name" value="CheY-like"/>
    <property type="match status" value="1"/>
</dbReference>
<sequence length="229" mass="26648">MNILIIEDDPDLNNNIKEALMEENYSVETAYDGQIGLKILKKHNFDCIVLDINLPFINGLEVCKLFREFNKTTPVIMLTAFGELEDKIEGYAKGADDYLTKPFFMKELTLRINSLIKRGGNSNQPIKNETLIADDIVLHKKSMTVMRNNKEVILTQREYQIILLLIEKKGEVVSKKEMLEKIWNTHYDINTNTVEVYINFLRNKLDKPFDKKTIKTKVGYGYYLEINED</sequence>
<dbReference type="GO" id="GO:0005829">
    <property type="term" value="C:cytosol"/>
    <property type="evidence" value="ECO:0007669"/>
    <property type="project" value="TreeGrafter"/>
</dbReference>
<dbReference type="InterPro" id="IPR016032">
    <property type="entry name" value="Sig_transdc_resp-reg_C-effctor"/>
</dbReference>
<dbReference type="Gene3D" id="1.10.10.10">
    <property type="entry name" value="Winged helix-like DNA-binding domain superfamily/Winged helix DNA-binding domain"/>
    <property type="match status" value="1"/>
</dbReference>
<dbReference type="InterPro" id="IPR036388">
    <property type="entry name" value="WH-like_DNA-bd_sf"/>
</dbReference>
<dbReference type="EMBL" id="QURB01000002">
    <property type="protein sequence ID" value="RFC55301.1"/>
    <property type="molecule type" value="Genomic_DNA"/>
</dbReference>
<gene>
    <name evidence="10" type="ORF">DXU93_05630</name>
</gene>
<evidence type="ECO:0000256" key="7">
    <source>
        <dbReference type="PROSITE-ProRule" id="PRU01091"/>
    </source>
</evidence>
<feature type="domain" description="OmpR/PhoB-type" evidence="9">
    <location>
        <begin position="127"/>
        <end position="226"/>
    </location>
</feature>
<evidence type="ECO:0000256" key="5">
    <source>
        <dbReference type="ARBA" id="ARBA00023163"/>
    </source>
</evidence>
<accession>A0A3E1F0G0</accession>
<evidence type="ECO:0000313" key="10">
    <source>
        <dbReference type="EMBL" id="RFC55301.1"/>
    </source>
</evidence>
<dbReference type="OrthoDB" id="9790442at2"/>
<keyword evidence="4 7" id="KW-0238">DNA-binding</keyword>
<evidence type="ECO:0000256" key="2">
    <source>
        <dbReference type="ARBA" id="ARBA00023012"/>
    </source>
</evidence>
<dbReference type="GO" id="GO:0032993">
    <property type="term" value="C:protein-DNA complex"/>
    <property type="evidence" value="ECO:0007669"/>
    <property type="project" value="TreeGrafter"/>
</dbReference>
<dbReference type="SMART" id="SM00862">
    <property type="entry name" value="Trans_reg_C"/>
    <property type="match status" value="1"/>
</dbReference>
<evidence type="ECO:0000256" key="1">
    <source>
        <dbReference type="ARBA" id="ARBA00022553"/>
    </source>
</evidence>
<dbReference type="Pfam" id="PF00486">
    <property type="entry name" value="Trans_reg_C"/>
    <property type="match status" value="1"/>
</dbReference>
<feature type="DNA-binding region" description="OmpR/PhoB-type" evidence="7">
    <location>
        <begin position="127"/>
        <end position="226"/>
    </location>
</feature>
<reference evidence="10 11" key="1">
    <citation type="submission" date="2018-08" db="EMBL/GenBank/DDBJ databases">
        <title>The draft genome squence of Brumimicrobium sp. N62.</title>
        <authorList>
            <person name="Du Z.-J."/>
            <person name="Luo H.-R."/>
        </authorList>
    </citation>
    <scope>NUCLEOTIDE SEQUENCE [LARGE SCALE GENOMIC DNA]</scope>
    <source>
        <strain evidence="10 11">N62</strain>
    </source>
</reference>
<keyword evidence="2" id="KW-0902">Two-component regulatory system</keyword>
<dbReference type="Pfam" id="PF00072">
    <property type="entry name" value="Response_reg"/>
    <property type="match status" value="1"/>
</dbReference>